<evidence type="ECO:0000256" key="5">
    <source>
        <dbReference type="ARBA" id="ARBA00023163"/>
    </source>
</evidence>
<dbReference type="SUPFAM" id="SSF46785">
    <property type="entry name" value="Winged helix' DNA-binding domain"/>
    <property type="match status" value="1"/>
</dbReference>
<accession>A0A2A4AJ07</accession>
<reference evidence="7 8" key="1">
    <citation type="submission" date="2017-09" db="EMBL/GenBank/DDBJ databases">
        <title>Draft Genome Sequence of Corynebacterium accolens AH4003.</title>
        <authorList>
            <person name="Chen Y."/>
            <person name="Oosthuysen W.F."/>
            <person name="Kelley S."/>
            <person name="Horswill A."/>
        </authorList>
    </citation>
    <scope>NUCLEOTIDE SEQUENCE [LARGE SCALE GENOMIC DNA]</scope>
    <source>
        <strain evidence="7 8">AH4003</strain>
    </source>
</reference>
<evidence type="ECO:0000313" key="7">
    <source>
        <dbReference type="EMBL" id="PCC82479.1"/>
    </source>
</evidence>
<evidence type="ECO:0000256" key="4">
    <source>
        <dbReference type="ARBA" id="ARBA00023159"/>
    </source>
</evidence>
<dbReference type="InterPro" id="IPR000847">
    <property type="entry name" value="LysR_HTH_N"/>
</dbReference>
<dbReference type="GO" id="GO:0003700">
    <property type="term" value="F:DNA-binding transcription factor activity"/>
    <property type="evidence" value="ECO:0007669"/>
    <property type="project" value="InterPro"/>
</dbReference>
<dbReference type="EMBL" id="NWBP01000025">
    <property type="protein sequence ID" value="PCC82479.1"/>
    <property type="molecule type" value="Genomic_DNA"/>
</dbReference>
<comment type="caution">
    <text evidence="7">The sequence shown here is derived from an EMBL/GenBank/DDBJ whole genome shotgun (WGS) entry which is preliminary data.</text>
</comment>
<feature type="domain" description="HTH lysR-type" evidence="6">
    <location>
        <begin position="1"/>
        <end position="58"/>
    </location>
</feature>
<protein>
    <submittedName>
        <fullName evidence="7">LysR family transcriptional regulator</fullName>
    </submittedName>
</protein>
<dbReference type="PANTHER" id="PTHR30346">
    <property type="entry name" value="TRANSCRIPTIONAL DUAL REGULATOR HCAR-RELATED"/>
    <property type="match status" value="1"/>
</dbReference>
<evidence type="ECO:0000259" key="6">
    <source>
        <dbReference type="PROSITE" id="PS50931"/>
    </source>
</evidence>
<keyword evidence="3" id="KW-0238">DNA-binding</keyword>
<dbReference type="Pfam" id="PF00126">
    <property type="entry name" value="HTH_1"/>
    <property type="match status" value="1"/>
</dbReference>
<dbReference type="SUPFAM" id="SSF53850">
    <property type="entry name" value="Periplasmic binding protein-like II"/>
    <property type="match status" value="1"/>
</dbReference>
<dbReference type="Proteomes" id="UP000218690">
    <property type="component" value="Unassembled WGS sequence"/>
</dbReference>
<evidence type="ECO:0000256" key="1">
    <source>
        <dbReference type="ARBA" id="ARBA00009437"/>
    </source>
</evidence>
<dbReference type="GO" id="GO:0003677">
    <property type="term" value="F:DNA binding"/>
    <property type="evidence" value="ECO:0007669"/>
    <property type="project" value="UniProtKB-KW"/>
</dbReference>
<dbReference type="Gene3D" id="1.10.10.10">
    <property type="entry name" value="Winged helix-like DNA-binding domain superfamily/Winged helix DNA-binding domain"/>
    <property type="match status" value="1"/>
</dbReference>
<dbReference type="PANTHER" id="PTHR30346:SF28">
    <property type="entry name" value="HTH-TYPE TRANSCRIPTIONAL REGULATOR CYNR"/>
    <property type="match status" value="1"/>
</dbReference>
<dbReference type="PRINTS" id="PR00039">
    <property type="entry name" value="HTHLYSR"/>
</dbReference>
<gene>
    <name evidence="7" type="ORF">COM45_09275</name>
</gene>
<dbReference type="PROSITE" id="PS50931">
    <property type="entry name" value="HTH_LYSR"/>
    <property type="match status" value="1"/>
</dbReference>
<organism evidence="7 8">
    <name type="scientific">Corynebacterium accolens</name>
    <dbReference type="NCBI Taxonomy" id="38284"/>
    <lineage>
        <taxon>Bacteria</taxon>
        <taxon>Bacillati</taxon>
        <taxon>Actinomycetota</taxon>
        <taxon>Actinomycetes</taxon>
        <taxon>Mycobacteriales</taxon>
        <taxon>Corynebacteriaceae</taxon>
        <taxon>Corynebacterium</taxon>
    </lineage>
</organism>
<comment type="similarity">
    <text evidence="1">Belongs to the LysR transcriptional regulatory family.</text>
</comment>
<proteinExistence type="inferred from homology"/>
<evidence type="ECO:0000256" key="2">
    <source>
        <dbReference type="ARBA" id="ARBA00023015"/>
    </source>
</evidence>
<dbReference type="InterPro" id="IPR036388">
    <property type="entry name" value="WH-like_DNA-bd_sf"/>
</dbReference>
<dbReference type="AlphaFoldDB" id="A0A2A4AJ07"/>
<sequence>MNLDDVRGIVAVAELGQVGAAADELGISQPALTRRVQRMERALGASLFNRVGRRLVLNTRGEAFVVQARKMLAAERAGRDMVARLMDPERGTVRLDFMHSLGTWMVPDLVKAYRAQHPNVDIRLHQGAAQELAGRVLAGESDLALVGPRPTLPEAAEPATSAQVGWHQIERQRLGLAVPEGHWAAGRAEVGIAEFRDEPFIGMLPGYGTRMLLDALADSAGFSPRLVFESMELTTVAGLVAAGLGSALLPLDDPYLQVGNLVPLQPPAYRELGLVWRQGDEAPPVAQFRDFIVEGAWAKGRV</sequence>
<keyword evidence="4" id="KW-0010">Activator</keyword>
<name>A0A2A4AJ07_9CORY</name>
<keyword evidence="5" id="KW-0804">Transcription</keyword>
<evidence type="ECO:0000256" key="3">
    <source>
        <dbReference type="ARBA" id="ARBA00023125"/>
    </source>
</evidence>
<dbReference type="GO" id="GO:0032993">
    <property type="term" value="C:protein-DNA complex"/>
    <property type="evidence" value="ECO:0007669"/>
    <property type="project" value="TreeGrafter"/>
</dbReference>
<dbReference type="Gene3D" id="3.40.190.290">
    <property type="match status" value="1"/>
</dbReference>
<dbReference type="InterPro" id="IPR005119">
    <property type="entry name" value="LysR_subst-bd"/>
</dbReference>
<keyword evidence="2" id="KW-0805">Transcription regulation</keyword>
<dbReference type="Pfam" id="PF03466">
    <property type="entry name" value="LysR_substrate"/>
    <property type="match status" value="1"/>
</dbReference>
<dbReference type="InterPro" id="IPR036390">
    <property type="entry name" value="WH_DNA-bd_sf"/>
</dbReference>
<evidence type="ECO:0000313" key="8">
    <source>
        <dbReference type="Proteomes" id="UP000218690"/>
    </source>
</evidence>